<evidence type="ECO:0000313" key="2">
    <source>
        <dbReference type="EMBL" id="MDI4670091.1"/>
    </source>
</evidence>
<protein>
    <submittedName>
        <fullName evidence="2">Uncharacterized protein</fullName>
    </submittedName>
</protein>
<keyword evidence="3" id="KW-1185">Reference proteome</keyword>
<evidence type="ECO:0000313" key="3">
    <source>
        <dbReference type="Proteomes" id="UP001156974"/>
    </source>
</evidence>
<keyword evidence="1" id="KW-0732">Signal</keyword>
<reference evidence="2 3" key="1">
    <citation type="submission" date="2022-02" db="EMBL/GenBank/DDBJ databases">
        <title>Genome analysis of Beneficial Microorganisms for Coral consortium from Pocillopora damicornis.</title>
        <authorList>
            <person name="Rosado P.M."/>
            <person name="Cardoso P.M."/>
            <person name="Rosado J.G."/>
            <person name="Schultz J."/>
            <person name="Rocha U."/>
            <person name="Costa T.K."/>
            <person name="Peixoto R.S."/>
        </authorList>
    </citation>
    <scope>NUCLEOTIDE SEQUENCE [LARGE SCALE GENOMIC DNA]</scope>
    <source>
        <strain evidence="2 3">BMC5</strain>
    </source>
</reference>
<gene>
    <name evidence="2" type="ORF">MKZ47_13525</name>
</gene>
<dbReference type="Proteomes" id="UP001156974">
    <property type="component" value="Unassembled WGS sequence"/>
</dbReference>
<feature type="signal peptide" evidence="1">
    <location>
        <begin position="1"/>
        <end position="20"/>
    </location>
</feature>
<dbReference type="EMBL" id="JAKUMG010000007">
    <property type="protein sequence ID" value="MDI4670091.1"/>
    <property type="molecule type" value="Genomic_DNA"/>
</dbReference>
<name>A0ABT6U1P5_9GAMM</name>
<accession>A0ABT6U1P5</accession>
<comment type="caution">
    <text evidence="2">The sequence shown here is derived from an EMBL/GenBank/DDBJ whole genome shotgun (WGS) entry which is preliminary data.</text>
</comment>
<evidence type="ECO:0000256" key="1">
    <source>
        <dbReference type="SAM" id="SignalP"/>
    </source>
</evidence>
<organism evidence="2 3">
    <name type="scientific">Pseudoalteromonas shioyasakiensis</name>
    <dbReference type="NCBI Taxonomy" id="1190813"/>
    <lineage>
        <taxon>Bacteria</taxon>
        <taxon>Pseudomonadati</taxon>
        <taxon>Pseudomonadota</taxon>
        <taxon>Gammaproteobacteria</taxon>
        <taxon>Alteromonadales</taxon>
        <taxon>Pseudoalteromonadaceae</taxon>
        <taxon>Pseudoalteromonas</taxon>
    </lineage>
</organism>
<dbReference type="RefSeq" id="WP_175082607.1">
    <property type="nucleotide sequence ID" value="NZ_JAKUMG010000007.1"/>
</dbReference>
<sequence length="179" mass="19561">MKKQLIPLVALLTITGTAQANEVNLQALQACTFVENDFNRLLCYDNVMAGKSLSKPATKKQIEQPVASSAVAASPAPVAAAGATNEQIVRTKNEDFGLEHKEVAKVNDDQISASVKSVKKAPYGELIIELDNGQQWRQVGSDSLRLKKQDVVVIERGVFNSFLLKVEGQNRSIRVKRTN</sequence>
<feature type="chain" id="PRO_5046665320" evidence="1">
    <location>
        <begin position="21"/>
        <end position="179"/>
    </location>
</feature>
<proteinExistence type="predicted"/>